<accession>A0ABR4QU45</accession>
<evidence type="ECO:0000313" key="1">
    <source>
        <dbReference type="EMBL" id="KAL5113096.1"/>
    </source>
</evidence>
<dbReference type="EMBL" id="JAKROA010000001">
    <property type="protein sequence ID" value="KAL5113096.1"/>
    <property type="molecule type" value="Genomic_DNA"/>
</dbReference>
<organism evidence="1 2">
    <name type="scientific">Taenia crassiceps</name>
    <dbReference type="NCBI Taxonomy" id="6207"/>
    <lineage>
        <taxon>Eukaryota</taxon>
        <taxon>Metazoa</taxon>
        <taxon>Spiralia</taxon>
        <taxon>Lophotrochozoa</taxon>
        <taxon>Platyhelminthes</taxon>
        <taxon>Cestoda</taxon>
        <taxon>Eucestoda</taxon>
        <taxon>Cyclophyllidea</taxon>
        <taxon>Taeniidae</taxon>
        <taxon>Taenia</taxon>
    </lineage>
</organism>
<keyword evidence="2" id="KW-1185">Reference proteome</keyword>
<reference evidence="1 2" key="1">
    <citation type="journal article" date="2022" name="Front. Cell. Infect. Microbiol.">
        <title>The Genomes of Two Strains of Taenia crassiceps the Animal Model for the Study of Human Cysticercosis.</title>
        <authorList>
            <person name="Bobes R.J."/>
            <person name="Estrada K."/>
            <person name="Rios-Valencia D.G."/>
            <person name="Calderon-Gallegos A."/>
            <person name="de la Torre P."/>
            <person name="Carrero J.C."/>
            <person name="Sanchez-Flores A."/>
            <person name="Laclette J.P."/>
        </authorList>
    </citation>
    <scope>NUCLEOTIDE SEQUENCE [LARGE SCALE GENOMIC DNA]</scope>
    <source>
        <strain evidence="1">WFUcys</strain>
    </source>
</reference>
<evidence type="ECO:0000313" key="2">
    <source>
        <dbReference type="Proteomes" id="UP001651158"/>
    </source>
</evidence>
<protein>
    <submittedName>
        <fullName evidence="1">Uncharacterized protein</fullName>
    </submittedName>
</protein>
<comment type="caution">
    <text evidence="1">The sequence shown here is derived from an EMBL/GenBank/DDBJ whole genome shotgun (WGS) entry which is preliminary data.</text>
</comment>
<gene>
    <name evidence="1" type="ORF">TcWFU_010356</name>
</gene>
<proteinExistence type="predicted"/>
<dbReference type="Proteomes" id="UP001651158">
    <property type="component" value="Unassembled WGS sequence"/>
</dbReference>
<sequence>MCSLAKLPFHTTAKERYASFNALKLKRFTVCLRYDLVRSIAAKNWWGTQATCVTPIVKCESEILGLNFPRMEIL</sequence>
<name>A0ABR4QU45_9CEST</name>